<dbReference type="STRING" id="1249101.BST21_07445"/>
<dbReference type="RefSeq" id="WP_076112254.1">
    <property type="nucleotide sequence ID" value="NZ_AP022591.1"/>
</dbReference>
<dbReference type="GO" id="GO:0015074">
    <property type="term" value="P:DNA integration"/>
    <property type="evidence" value="ECO:0007669"/>
    <property type="project" value="InterPro"/>
</dbReference>
<dbReference type="Gene3D" id="1.10.443.10">
    <property type="entry name" value="Intergrase catalytic core"/>
    <property type="match status" value="1"/>
</dbReference>
<dbReference type="GO" id="GO:0006310">
    <property type="term" value="P:DNA recombination"/>
    <property type="evidence" value="ECO:0007669"/>
    <property type="project" value="InterPro"/>
</dbReference>
<dbReference type="SUPFAM" id="SSF56349">
    <property type="entry name" value="DNA breaking-rejoining enzymes"/>
    <property type="match status" value="1"/>
</dbReference>
<dbReference type="InterPro" id="IPR013762">
    <property type="entry name" value="Integrase-like_cat_sf"/>
</dbReference>
<dbReference type="OrthoDB" id="3589776at2"/>
<sequence length="732" mass="80335">MTTFAADSTDEQRPSPFTGADVCLQAGLTLPDGIRRPLFDDDLWDFTEVVGLAVQIPLVNRRFDFAVIGDPRWRLVAKELIIAALCPRHPAVAELPRAYRTPLHLRSCIGRLHELTRFFRWLDGRHAATLAEVDTHTCEAYLAFRRYILDENGNVVGEQSPAVRRAAAQIVVDLVNYRDLFTADRVRADLRPWGGASASAVAEMRSGRDGNTTPAVADEILQPMLAAALHLVQILGPHAVNLNQQIREHDRLHSARAEGLRPITSEPVDDILAVLAGYTTTGTPLPQHEDHDITKRLAAGCSADDPLLPVATGILARQAGRRNIESRWMPRLRGPLTDALAAVGVEKVFARNAEDAPTADGATRPWSLPLHRSQAVAVVGVVRTAAIIVLSASSGMRSSELMELRVGCRRPIEEPIPGLNRYRIASKIVKGQPLGGTDDEWVVIEPAFRAVELIEQLHDDPREGVLLLSRFSFRVRTIWFRNWVNSPAGQRLGLAAIPEGPVSLRMLRRTIALELAYRPAGVLAAKLQLKHIATATTEGYAARPGGAQAELLAEVNKHEADRNLKLILAEFHNYRDGILPAGPGARNLTDFFAAVDADLNAESAAGPKVQRNDRDILNLLSKRAKVLHLGPANYCWFTDPSRALCLKLAGTPNATRPMIGMCDSARCPQATHHAVHRPVWAEHAERTKTFLGQLGKTRVTERDRLTTDYNRAQRVIADIDAATTPTASEDPS</sequence>
<dbReference type="Proteomes" id="UP000466431">
    <property type="component" value="Chromosome"/>
</dbReference>
<dbReference type="InterPro" id="IPR011010">
    <property type="entry name" value="DNA_brk_join_enz"/>
</dbReference>
<evidence type="ECO:0000313" key="2">
    <source>
        <dbReference type="Proteomes" id="UP000466431"/>
    </source>
</evidence>
<dbReference type="EMBL" id="AP022591">
    <property type="protein sequence ID" value="BBY42039.1"/>
    <property type="molecule type" value="Genomic_DNA"/>
</dbReference>
<dbReference type="AlphaFoldDB" id="A0A1X0BXD3"/>
<dbReference type="GO" id="GO:0003677">
    <property type="term" value="F:DNA binding"/>
    <property type="evidence" value="ECO:0007669"/>
    <property type="project" value="InterPro"/>
</dbReference>
<keyword evidence="2" id="KW-1185">Reference proteome</keyword>
<organism evidence="1 2">
    <name type="scientific">Mycolicibacterium celeriflavum</name>
    <name type="common">Mycobacterium celeriflavum</name>
    <dbReference type="NCBI Taxonomy" id="1249101"/>
    <lineage>
        <taxon>Bacteria</taxon>
        <taxon>Bacillati</taxon>
        <taxon>Actinomycetota</taxon>
        <taxon>Actinomycetes</taxon>
        <taxon>Mycobacteriales</taxon>
        <taxon>Mycobacteriaceae</taxon>
        <taxon>Mycolicibacterium</taxon>
    </lineage>
</organism>
<evidence type="ECO:0000313" key="1">
    <source>
        <dbReference type="EMBL" id="BBY42039.1"/>
    </source>
</evidence>
<gene>
    <name evidence="1" type="ORF">MCEL_03340</name>
</gene>
<dbReference type="KEGG" id="mcee:MCEL_03340"/>
<reference evidence="1 2" key="1">
    <citation type="journal article" date="2019" name="Emerg. Microbes Infect.">
        <title>Comprehensive subspecies identification of 175 nontuberculous mycobacteria species based on 7547 genomic profiles.</title>
        <authorList>
            <person name="Matsumoto Y."/>
            <person name="Kinjo T."/>
            <person name="Motooka D."/>
            <person name="Nabeya D."/>
            <person name="Jung N."/>
            <person name="Uechi K."/>
            <person name="Horii T."/>
            <person name="Iida T."/>
            <person name="Fujita J."/>
            <person name="Nakamura S."/>
        </authorList>
    </citation>
    <scope>NUCLEOTIDE SEQUENCE [LARGE SCALE GENOMIC DNA]</scope>
    <source>
        <strain evidence="1 2">JCM 18439</strain>
    </source>
</reference>
<accession>A0A1X0BXD3</accession>
<protein>
    <submittedName>
        <fullName evidence="1">Integrase</fullName>
    </submittedName>
</protein>
<name>A0A1X0BXD3_MYCCF</name>
<proteinExistence type="predicted"/>